<feature type="transmembrane region" description="Helical" evidence="1">
    <location>
        <begin position="94"/>
        <end position="115"/>
    </location>
</feature>
<keyword evidence="3" id="KW-1185">Reference proteome</keyword>
<evidence type="ECO:0000256" key="1">
    <source>
        <dbReference type="SAM" id="Phobius"/>
    </source>
</evidence>
<evidence type="ECO:0000313" key="3">
    <source>
        <dbReference type="Proteomes" id="UP000008068"/>
    </source>
</evidence>
<dbReference type="AlphaFoldDB" id="G0M9G8"/>
<dbReference type="Proteomes" id="UP000008068">
    <property type="component" value="Unassembled WGS sequence"/>
</dbReference>
<reference evidence="3" key="1">
    <citation type="submission" date="2011-07" db="EMBL/GenBank/DDBJ databases">
        <authorList>
            <consortium name="Caenorhabditis brenneri Sequencing and Analysis Consortium"/>
            <person name="Wilson R.K."/>
        </authorList>
    </citation>
    <scope>NUCLEOTIDE SEQUENCE [LARGE SCALE GENOMIC DNA]</scope>
    <source>
        <strain evidence="3">PB2801</strain>
    </source>
</reference>
<protein>
    <submittedName>
        <fullName evidence="2">Uncharacterized protein</fullName>
    </submittedName>
</protein>
<proteinExistence type="predicted"/>
<dbReference type="HOGENOM" id="CLU_1332957_0_0_1"/>
<feature type="transmembrane region" description="Helical" evidence="1">
    <location>
        <begin position="136"/>
        <end position="154"/>
    </location>
</feature>
<dbReference type="EMBL" id="GL379787">
    <property type="protein sequence ID" value="EGT30779.1"/>
    <property type="molecule type" value="Genomic_DNA"/>
</dbReference>
<keyword evidence="1" id="KW-0812">Transmembrane</keyword>
<organism evidence="3">
    <name type="scientific">Caenorhabditis brenneri</name>
    <name type="common">Nematode worm</name>
    <dbReference type="NCBI Taxonomy" id="135651"/>
    <lineage>
        <taxon>Eukaryota</taxon>
        <taxon>Metazoa</taxon>
        <taxon>Ecdysozoa</taxon>
        <taxon>Nematoda</taxon>
        <taxon>Chromadorea</taxon>
        <taxon>Rhabditida</taxon>
        <taxon>Rhabditina</taxon>
        <taxon>Rhabditomorpha</taxon>
        <taxon>Rhabditoidea</taxon>
        <taxon>Rhabditidae</taxon>
        <taxon>Peloderinae</taxon>
        <taxon>Caenorhabditis</taxon>
    </lineage>
</organism>
<feature type="transmembrane region" description="Helical" evidence="1">
    <location>
        <begin position="12"/>
        <end position="32"/>
    </location>
</feature>
<keyword evidence="1" id="KW-0472">Membrane</keyword>
<name>G0M9G8_CAEBE</name>
<accession>G0M9G8</accession>
<evidence type="ECO:0000313" key="2">
    <source>
        <dbReference type="EMBL" id="EGT30779.1"/>
    </source>
</evidence>
<dbReference type="InParanoid" id="G0M9G8"/>
<feature type="transmembrane region" description="Helical" evidence="1">
    <location>
        <begin position="166"/>
        <end position="184"/>
    </location>
</feature>
<sequence length="206" mass="23541">MLNAVLTIGTTMLSVMVALFVQVYQVMMAWELTFGSNLADQQTEKSRKTWIRVLYIVFFIKDILAKPAIVATHLRENFSLTAIKISMQRGDMEVSKIMKVVDVAIQLLVPMALILNLIKSKRRDENILKRLLLRQAIYYSLLQLAVIAIVGINFLRKTLHLEECLYLFQLVPSVIPIIIMMTVVQGRRKIGQIPHQSTPGLELSRF</sequence>
<keyword evidence="1" id="KW-1133">Transmembrane helix</keyword>
<gene>
    <name evidence="2" type="ORF">CAEBREN_13429</name>
</gene>